<accession>A0A644XKM3</accession>
<dbReference type="AlphaFoldDB" id="A0A644XKM3"/>
<proteinExistence type="predicted"/>
<dbReference type="EMBL" id="VSSQ01002664">
    <property type="protein sequence ID" value="MPM16725.1"/>
    <property type="molecule type" value="Genomic_DNA"/>
</dbReference>
<reference evidence="1" key="1">
    <citation type="submission" date="2019-08" db="EMBL/GenBank/DDBJ databases">
        <authorList>
            <person name="Kucharzyk K."/>
            <person name="Murdoch R.W."/>
            <person name="Higgins S."/>
            <person name="Loffler F."/>
        </authorList>
    </citation>
    <scope>NUCLEOTIDE SEQUENCE</scope>
</reference>
<comment type="caution">
    <text evidence="1">The sequence shown here is derived from an EMBL/GenBank/DDBJ whole genome shotgun (WGS) entry which is preliminary data.</text>
</comment>
<evidence type="ECO:0000313" key="1">
    <source>
        <dbReference type="EMBL" id="MPM16725.1"/>
    </source>
</evidence>
<name>A0A644XKM3_9ZZZZ</name>
<gene>
    <name evidence="1" type="ORF">SDC9_63106</name>
</gene>
<protein>
    <submittedName>
        <fullName evidence="1">Uncharacterized protein</fullName>
    </submittedName>
</protein>
<sequence length="65" mass="7513">MEINVHDLCRIQRISDVDRWIFVPLNDIHVLSAQFVYDRLDTLASWSYAGADRVDVFIAGAHGYF</sequence>
<organism evidence="1">
    <name type="scientific">bioreactor metagenome</name>
    <dbReference type="NCBI Taxonomy" id="1076179"/>
    <lineage>
        <taxon>unclassified sequences</taxon>
        <taxon>metagenomes</taxon>
        <taxon>ecological metagenomes</taxon>
    </lineage>
</organism>